<gene>
    <name evidence="1" type="ORF">ACFSW5_05025</name>
</gene>
<comment type="caution">
    <text evidence="1">The sequence shown here is derived from an EMBL/GenBank/DDBJ whole genome shotgun (WGS) entry which is preliminary data.</text>
</comment>
<dbReference type="RefSeq" id="WP_379270317.1">
    <property type="nucleotide sequence ID" value="NZ_JBHUGT010000029.1"/>
</dbReference>
<proteinExistence type="predicted"/>
<evidence type="ECO:0000313" key="2">
    <source>
        <dbReference type="Proteomes" id="UP001597493"/>
    </source>
</evidence>
<evidence type="ECO:0000313" key="1">
    <source>
        <dbReference type="EMBL" id="MFD2659626.1"/>
    </source>
</evidence>
<sequence length="66" mass="7635">MALTFQCECGNRTALFATGDIDEQGREYIEPEDDERVTYIVGDHGVLFRCGFCGYTYRLEKMRTIE</sequence>
<accession>A0ABW5QT98</accession>
<protein>
    <submittedName>
        <fullName evidence="1">Uncharacterized protein</fullName>
    </submittedName>
</protein>
<reference evidence="2" key="1">
    <citation type="journal article" date="2019" name="Int. J. Syst. Evol. Microbiol.">
        <title>The Global Catalogue of Microorganisms (GCM) 10K type strain sequencing project: providing services to taxonomists for standard genome sequencing and annotation.</title>
        <authorList>
            <consortium name="The Broad Institute Genomics Platform"/>
            <consortium name="The Broad Institute Genome Sequencing Center for Infectious Disease"/>
            <person name="Wu L."/>
            <person name="Ma J."/>
        </authorList>
    </citation>
    <scope>NUCLEOTIDE SEQUENCE [LARGE SCALE GENOMIC DNA]</scope>
    <source>
        <strain evidence="2">TISTR 1827</strain>
    </source>
</reference>
<dbReference type="EMBL" id="JBHUMY010000006">
    <property type="protein sequence ID" value="MFD2659626.1"/>
    <property type="molecule type" value="Genomic_DNA"/>
</dbReference>
<keyword evidence="2" id="KW-1185">Reference proteome</keyword>
<organism evidence="1 2">
    <name type="scientific">Paenibacillus thailandensis</name>
    <dbReference type="NCBI Taxonomy" id="393250"/>
    <lineage>
        <taxon>Bacteria</taxon>
        <taxon>Bacillati</taxon>
        <taxon>Bacillota</taxon>
        <taxon>Bacilli</taxon>
        <taxon>Bacillales</taxon>
        <taxon>Paenibacillaceae</taxon>
        <taxon>Paenibacillus</taxon>
    </lineage>
</organism>
<dbReference type="Proteomes" id="UP001597493">
    <property type="component" value="Unassembled WGS sequence"/>
</dbReference>
<name>A0ABW5QT98_9BACL</name>